<name>A0A5M6ISV7_9PROT</name>
<dbReference type="RefSeq" id="WP_150041597.1">
    <property type="nucleotide sequence ID" value="NZ_OW485601.1"/>
</dbReference>
<protein>
    <submittedName>
        <fullName evidence="2">Cytochrome C</fullName>
    </submittedName>
</protein>
<dbReference type="OrthoDB" id="5391020at2"/>
<organism evidence="2 3">
    <name type="scientific">Rhodovastum atsumiense</name>
    <dbReference type="NCBI Taxonomy" id="504468"/>
    <lineage>
        <taxon>Bacteria</taxon>
        <taxon>Pseudomonadati</taxon>
        <taxon>Pseudomonadota</taxon>
        <taxon>Alphaproteobacteria</taxon>
        <taxon>Acetobacterales</taxon>
        <taxon>Acetobacteraceae</taxon>
        <taxon>Rhodovastum</taxon>
    </lineage>
</organism>
<reference evidence="2 3" key="1">
    <citation type="submission" date="2019-09" db="EMBL/GenBank/DDBJ databases">
        <title>Genome sequence of Rhodovastum atsumiense, a diverse member of the Acetobacteraceae family of non-sulfur purple photosynthetic bacteria.</title>
        <authorList>
            <person name="Meyer T."/>
            <person name="Kyndt J."/>
        </authorList>
    </citation>
    <scope>NUCLEOTIDE SEQUENCE [LARGE SCALE GENOMIC DNA]</scope>
    <source>
        <strain evidence="2 3">DSM 21279</strain>
    </source>
</reference>
<evidence type="ECO:0000313" key="3">
    <source>
        <dbReference type="Proteomes" id="UP000325255"/>
    </source>
</evidence>
<dbReference type="AlphaFoldDB" id="A0A5M6ISV7"/>
<dbReference type="Proteomes" id="UP000325255">
    <property type="component" value="Unassembled WGS sequence"/>
</dbReference>
<evidence type="ECO:0000313" key="2">
    <source>
        <dbReference type="EMBL" id="KAA5611403.1"/>
    </source>
</evidence>
<feature type="chain" id="PRO_5024436592" evidence="1">
    <location>
        <begin position="20"/>
        <end position="450"/>
    </location>
</feature>
<proteinExistence type="predicted"/>
<keyword evidence="3" id="KW-1185">Reference proteome</keyword>
<keyword evidence="1" id="KW-0732">Signal</keyword>
<comment type="caution">
    <text evidence="2">The sequence shown here is derived from an EMBL/GenBank/DDBJ whole genome shotgun (WGS) entry which is preliminary data.</text>
</comment>
<feature type="signal peptide" evidence="1">
    <location>
        <begin position="1"/>
        <end position="19"/>
    </location>
</feature>
<evidence type="ECO:0000256" key="1">
    <source>
        <dbReference type="SAM" id="SignalP"/>
    </source>
</evidence>
<dbReference type="EMBL" id="VWPK01000021">
    <property type="protein sequence ID" value="KAA5611403.1"/>
    <property type="molecule type" value="Genomic_DNA"/>
</dbReference>
<gene>
    <name evidence="2" type="ORF">F1189_14805</name>
</gene>
<sequence>MPLVLLACSALLRPGTARAVPSFAQQTGQPCATCHVGAFGPQLTPFGRAFKIGGYTMAGGTGPGSRLPLAAMLQTSFTHTGRAQPEPPEPRTGRNNNAVLDQISLFYAGRITDWSGAFVQGTYDGIARSLALDNTDIRPFTTVISLGDTDLRVGTTVNNGPTVQDPYNSIAWGYPFFSSSLAPTPAAKTLLGGGNMIGNAVGVTAYGWYGEHLYAEFGGYGTYGPSLLRATGTTYGPGSTVNLAPYARLAYEWDWNGQAAHIGGMLLHASFNPTTGSYSTDGSAGHDSYTDWALDAGYQFIGTGEHIVSAYGIFIGESQDLAGATAAGTSSQPHNTLSQVNANLTYYYRNTYGLTVGWQTIWGKANPALYAPAPVSGSANGKPNSNAFILEADWVPFGKADSWGAPWVNMKLGVQYTLYTHFNGGTRNYDGSGRKAADNNTVFAFAWLAF</sequence>
<accession>A0A5M6ISV7</accession>